<dbReference type="OrthoDB" id="5869263at2"/>
<name>A0A0J8V7M4_9GAMM</name>
<gene>
    <name evidence="2" type="ORF">C9I94_23145</name>
</gene>
<dbReference type="SMART" id="SM00347">
    <property type="entry name" value="HTH_MARR"/>
    <property type="match status" value="1"/>
</dbReference>
<dbReference type="SUPFAM" id="SSF46785">
    <property type="entry name" value="Winged helix' DNA-binding domain"/>
    <property type="match status" value="1"/>
</dbReference>
<dbReference type="InterPro" id="IPR036388">
    <property type="entry name" value="WH-like_DNA-bd_sf"/>
</dbReference>
<protein>
    <submittedName>
        <fullName evidence="2">MarR family transcriptional regulator</fullName>
    </submittedName>
</protein>
<reference evidence="2 3" key="1">
    <citation type="submission" date="2018-01" db="EMBL/GenBank/DDBJ databases">
        <title>Whole genome sequencing of Histamine producing bacteria.</title>
        <authorList>
            <person name="Butler K."/>
        </authorList>
    </citation>
    <scope>NUCLEOTIDE SEQUENCE [LARGE SCALE GENOMIC DNA]</scope>
    <source>
        <strain evidence="2 3">DSM 24669</strain>
    </source>
</reference>
<evidence type="ECO:0000313" key="2">
    <source>
        <dbReference type="EMBL" id="PSW19708.1"/>
    </source>
</evidence>
<dbReference type="PANTHER" id="PTHR33164:SF101">
    <property type="entry name" value="TRANSCRIPTIONAL REPRESSOR MPRA"/>
    <property type="match status" value="1"/>
</dbReference>
<dbReference type="Proteomes" id="UP000240481">
    <property type="component" value="Unassembled WGS sequence"/>
</dbReference>
<dbReference type="EMBL" id="PYLZ01000019">
    <property type="protein sequence ID" value="PSW19708.1"/>
    <property type="molecule type" value="Genomic_DNA"/>
</dbReference>
<dbReference type="InterPro" id="IPR036390">
    <property type="entry name" value="WH_DNA-bd_sf"/>
</dbReference>
<proteinExistence type="predicted"/>
<sequence>MTKDITAIPELDNNTSFIMGLAYKQFRTLANQKLIADFDITLEMQGVLRVLAHLGEVPQQTLAETLHRERSVTKRLVDNCIKRGLVEARKSEINKKARYLALTEKGTKTKELASVCLQKVNTDYYSPLSANEQQLLQTLCKKLIQDNIILGSD</sequence>
<dbReference type="PROSITE" id="PS50995">
    <property type="entry name" value="HTH_MARR_2"/>
    <property type="match status" value="1"/>
</dbReference>
<feature type="domain" description="HTH marR-type" evidence="1">
    <location>
        <begin position="12"/>
        <end position="145"/>
    </location>
</feature>
<dbReference type="GO" id="GO:0006950">
    <property type="term" value="P:response to stress"/>
    <property type="evidence" value="ECO:0007669"/>
    <property type="project" value="TreeGrafter"/>
</dbReference>
<comment type="caution">
    <text evidence="2">The sequence shown here is derived from an EMBL/GenBank/DDBJ whole genome shotgun (WGS) entry which is preliminary data.</text>
</comment>
<dbReference type="RefSeq" id="WP_048900296.1">
    <property type="nucleotide sequence ID" value="NZ_AP024853.1"/>
</dbReference>
<accession>A0A0J8V7M4</accession>
<dbReference type="InterPro" id="IPR000835">
    <property type="entry name" value="HTH_MarR-typ"/>
</dbReference>
<organism evidence="2 3">
    <name type="scientific">Photobacterium swingsii</name>
    <dbReference type="NCBI Taxonomy" id="680026"/>
    <lineage>
        <taxon>Bacteria</taxon>
        <taxon>Pseudomonadati</taxon>
        <taxon>Pseudomonadota</taxon>
        <taxon>Gammaproteobacteria</taxon>
        <taxon>Vibrionales</taxon>
        <taxon>Vibrionaceae</taxon>
        <taxon>Photobacterium</taxon>
    </lineage>
</organism>
<dbReference type="AlphaFoldDB" id="A0A0J8V7M4"/>
<dbReference type="PRINTS" id="PR00598">
    <property type="entry name" value="HTHMARR"/>
</dbReference>
<dbReference type="InterPro" id="IPR039422">
    <property type="entry name" value="MarR/SlyA-like"/>
</dbReference>
<evidence type="ECO:0000259" key="1">
    <source>
        <dbReference type="PROSITE" id="PS50995"/>
    </source>
</evidence>
<evidence type="ECO:0000313" key="3">
    <source>
        <dbReference type="Proteomes" id="UP000240481"/>
    </source>
</evidence>
<dbReference type="GO" id="GO:0003700">
    <property type="term" value="F:DNA-binding transcription factor activity"/>
    <property type="evidence" value="ECO:0007669"/>
    <property type="project" value="InterPro"/>
</dbReference>
<keyword evidence="3" id="KW-1185">Reference proteome</keyword>
<dbReference type="STRING" id="680026.AB733_19555"/>
<dbReference type="Gene3D" id="1.10.10.10">
    <property type="entry name" value="Winged helix-like DNA-binding domain superfamily/Winged helix DNA-binding domain"/>
    <property type="match status" value="1"/>
</dbReference>
<dbReference type="PANTHER" id="PTHR33164">
    <property type="entry name" value="TRANSCRIPTIONAL REGULATOR, MARR FAMILY"/>
    <property type="match status" value="1"/>
</dbReference>